<evidence type="ECO:0000256" key="1">
    <source>
        <dbReference type="ARBA" id="ARBA00010406"/>
    </source>
</evidence>
<sequence>MSSSSFPWLKLENRAFLSKGYVPEGQTVEERVMRIAQRCEEIYQIPGFANKFHHYMQKGWISLSSPVWSNFGTNRGDPISCNNSHFGDSIEDITSKISEIATMTKRGAGTSAFLGDLRPRGSKISIGGASFGPVHFAEWIDKTVSIVSQSNVRRGNCAVYLPVEHPDIMEFLEIREEGHPVQQLSIGVTITRQWMKEMRAGDQKKLEIWWRIIRKNYESGYPYIFFYDNVNDTLPPWYKDKGIKVKSSNLCTEIIEPSTDDESFTCCLASQNLAKYREWKDTDLTFTMTIFLDMVTEEYIQKTANVKFMEAPNRFARRHRALGLGVLGYHTLFQKNMIAFGSKDAYRLNEEIFSGMDAESRRASQWLAQEYGEPEVCKGYGYRNSMRLAIAPTKSSSYILGRGQISESIQPVDSNYFVSNLAKTKTTIKNELLEAHLESVGLNTPATWKQVMMDGGSVRNLNIDPHVKEVFKTFVEIDPMDIILQAAQRTKHIDQSQSLNLMIHPDTDPTYVSRLFNMMEVTGVKTKYYMHGKNMTQEFARGQVAEANCSACEA</sequence>
<name>A0A076YIU3_9CAUD</name>
<accession>A0A076YIU3</accession>
<dbReference type="Proteomes" id="UP000204140">
    <property type="component" value="Segment"/>
</dbReference>
<dbReference type="EMBL" id="KM199770">
    <property type="protein sequence ID" value="AIK68363.1"/>
    <property type="molecule type" value="Genomic_DNA"/>
</dbReference>
<dbReference type="InterPro" id="IPR013350">
    <property type="entry name" value="RNR_alpha"/>
</dbReference>
<proteinExistence type="inferred from homology"/>
<organism evidence="3 4">
    <name type="scientific">Rhizobium phage vB_RleM_P10VF</name>
    <dbReference type="NCBI Taxonomy" id="1527770"/>
    <lineage>
        <taxon>Viruses</taxon>
        <taxon>Duplodnaviria</taxon>
        <taxon>Heunggongvirae</taxon>
        <taxon>Uroviricota</taxon>
        <taxon>Caudoviricetes</taxon>
        <taxon>Pootjesviridae</taxon>
        <taxon>Innesvirus</taxon>
        <taxon>Innesvirus P10VF</taxon>
    </lineage>
</organism>
<keyword evidence="4" id="KW-1185">Reference proteome</keyword>
<gene>
    <name evidence="3" type="ORF">P10VF_150</name>
</gene>
<dbReference type="InterPro" id="IPR000788">
    <property type="entry name" value="RNR_lg_C"/>
</dbReference>
<dbReference type="NCBIfam" id="TIGR02510">
    <property type="entry name" value="NrdE-prime"/>
    <property type="match status" value="1"/>
</dbReference>
<evidence type="ECO:0000313" key="4">
    <source>
        <dbReference type="Proteomes" id="UP000204140"/>
    </source>
</evidence>
<dbReference type="Pfam" id="PF02867">
    <property type="entry name" value="Ribonuc_red_lgC"/>
    <property type="match status" value="3"/>
</dbReference>
<feature type="domain" description="Ribonucleotide reductase large subunit C-terminal" evidence="2">
    <location>
        <begin position="207"/>
        <end position="372"/>
    </location>
</feature>
<dbReference type="PANTHER" id="PTHR11573:SF6">
    <property type="entry name" value="RIBONUCLEOSIDE-DIPHOSPHATE REDUCTASE LARGE SUBUNIT"/>
    <property type="match status" value="1"/>
</dbReference>
<dbReference type="KEGG" id="vg:22109699"/>
<dbReference type="GO" id="GO:0004748">
    <property type="term" value="F:ribonucleoside-diphosphate reductase activity, thioredoxin disulfide as acceptor"/>
    <property type="evidence" value="ECO:0007669"/>
    <property type="project" value="TreeGrafter"/>
</dbReference>
<evidence type="ECO:0000313" key="3">
    <source>
        <dbReference type="EMBL" id="AIK68363.1"/>
    </source>
</evidence>
<dbReference type="OrthoDB" id="2980at10239"/>
<dbReference type="GO" id="GO:0009263">
    <property type="term" value="P:deoxyribonucleotide biosynthetic process"/>
    <property type="evidence" value="ECO:0007669"/>
    <property type="project" value="TreeGrafter"/>
</dbReference>
<dbReference type="RefSeq" id="YP_009099889.1">
    <property type="nucleotide sequence ID" value="NC_025429.1"/>
</dbReference>
<evidence type="ECO:0000259" key="2">
    <source>
        <dbReference type="Pfam" id="PF02867"/>
    </source>
</evidence>
<comment type="similarity">
    <text evidence="1">Belongs to the ribonucleoside diphosphate reductase large chain family.</text>
</comment>
<dbReference type="InterPro" id="IPR039718">
    <property type="entry name" value="Rrm1"/>
</dbReference>
<reference evidence="3 4" key="1">
    <citation type="submission" date="2014-07" db="EMBL/GenBank/DDBJ databases">
        <title>Isolation and characterization of Rhizobium leguminosarum phages from western Canadian soils and complete genome sequences of rhizobiophages vB_RleS_L338C and vB_RleM_P10VF.</title>
        <authorList>
            <person name="Restrepo-Cordoba M."/>
            <person name="Halmillawewa A.P."/>
            <person name="Perry B."/>
            <person name="Hynes M.F."/>
            <person name="Yost C.K."/>
        </authorList>
    </citation>
    <scope>NUCLEOTIDE SEQUENCE [LARGE SCALE GENOMIC DNA]</scope>
</reference>
<feature type="domain" description="Ribonucleotide reductase large subunit C-terminal" evidence="2">
    <location>
        <begin position="378"/>
        <end position="530"/>
    </location>
</feature>
<dbReference type="Gene3D" id="3.20.70.20">
    <property type="match status" value="1"/>
</dbReference>
<feature type="domain" description="Ribonucleotide reductase large subunit C-terminal" evidence="2">
    <location>
        <begin position="80"/>
        <end position="205"/>
    </location>
</feature>
<protein>
    <submittedName>
        <fullName evidence="3">Ribonucleotide reductase alpha subunit</fullName>
    </submittedName>
</protein>
<dbReference type="GO" id="GO:0005524">
    <property type="term" value="F:ATP binding"/>
    <property type="evidence" value="ECO:0007669"/>
    <property type="project" value="TreeGrafter"/>
</dbReference>
<dbReference type="GeneID" id="22109699"/>
<dbReference type="SUPFAM" id="SSF51998">
    <property type="entry name" value="PFL-like glycyl radical enzymes"/>
    <property type="match status" value="1"/>
</dbReference>
<dbReference type="PRINTS" id="PR01183">
    <property type="entry name" value="RIBORDTASEM1"/>
</dbReference>
<dbReference type="PANTHER" id="PTHR11573">
    <property type="entry name" value="RIBONUCLEOSIDE-DIPHOSPHATE REDUCTASE LARGE CHAIN"/>
    <property type="match status" value="1"/>
</dbReference>